<dbReference type="EMBL" id="CAAKMV010000165">
    <property type="protein sequence ID" value="VIO62863.1"/>
    <property type="molecule type" value="Genomic_DNA"/>
</dbReference>
<feature type="region of interest" description="Disordered" evidence="1">
    <location>
        <begin position="591"/>
        <end position="610"/>
    </location>
</feature>
<evidence type="ECO:0000256" key="2">
    <source>
        <dbReference type="SAM" id="Phobius"/>
    </source>
</evidence>
<dbReference type="PANTHER" id="PTHR35179:SF1">
    <property type="entry name" value="INTEGRAL MEMBRANE PROTEIN"/>
    <property type="match status" value="1"/>
</dbReference>
<dbReference type="AlphaFoldDB" id="A0A4E9EIC2"/>
<sequence length="610" mass="69944">MRSSFQLPQALHTLIDVSRTQIMGQYGYLIPDRYVREIPNEVDMNTASIFWGFSLCAAVFTLAKGTQQSWRAWKRLHRVTAYVGMIWVVWLSSMVLGCLAWGFQRQYIAPSFGFYFSVALFWALQVQFLLQIIINRIGLLMVSKTRATRLKWIVFVIILLVNISVFVIWMPARLQINDRWIRLNSIWDRCEKVIFAVVDGVLNGYFIYLVRSRLVENGLTKYIPLYRMNLGLIVLSLSLDIVLVGLMSLPSSLVYLSFHPVAYLLKLQIEMKMAELITKIVRSSGTRGSDEGYYHSSNMTNMNQRQMTSTAKAKPDGPLTGMHGAMRGRNTTLIEGGDLGELESSLESARNGRDNMSGIVRTIETTVDSSPAHAVEPSSPTEAKHSEYAQKRDHQTVSLEFLRHVQRQVTDVDASPLQKKPTFPQITKSIKMAGYNNNRGALRSGRGRGGQRRSHRSHLVCQISLLLSRHNLIVDMNSISTTISPRGHSLARDQRNNGEEGLLVPTGCRDYFFHVILIINHRLIHYKIHHQKMEEQKQLFRVNSQIMYPLLISNLAQNAYEKIVASQSRKWIFYRILITLYLKEWENKEKEAEKAEKEEDDKRDQYGPLV</sequence>
<feature type="region of interest" description="Disordered" evidence="1">
    <location>
        <begin position="364"/>
        <end position="392"/>
    </location>
</feature>
<organism evidence="3">
    <name type="scientific">Gibberella zeae</name>
    <name type="common">Wheat head blight fungus</name>
    <name type="synonym">Fusarium graminearum</name>
    <dbReference type="NCBI Taxonomy" id="5518"/>
    <lineage>
        <taxon>Eukaryota</taxon>
        <taxon>Fungi</taxon>
        <taxon>Dikarya</taxon>
        <taxon>Ascomycota</taxon>
        <taxon>Pezizomycotina</taxon>
        <taxon>Sordariomycetes</taxon>
        <taxon>Hypocreomycetidae</taxon>
        <taxon>Hypocreales</taxon>
        <taxon>Nectriaceae</taxon>
        <taxon>Fusarium</taxon>
    </lineage>
</organism>
<evidence type="ECO:0000313" key="3">
    <source>
        <dbReference type="EMBL" id="VIO62863.1"/>
    </source>
</evidence>
<protein>
    <submittedName>
        <fullName evidence="3">Uncharacterized protein</fullName>
    </submittedName>
</protein>
<keyword evidence="2" id="KW-0812">Transmembrane</keyword>
<feature type="transmembrane region" description="Helical" evidence="2">
    <location>
        <begin position="79"/>
        <end position="102"/>
    </location>
</feature>
<gene>
    <name evidence="3" type="ORF">FUG_LOCUS505276</name>
</gene>
<feature type="transmembrane region" description="Helical" evidence="2">
    <location>
        <begin position="114"/>
        <end position="138"/>
    </location>
</feature>
<feature type="region of interest" description="Disordered" evidence="1">
    <location>
        <begin position="311"/>
        <end position="337"/>
    </location>
</feature>
<proteinExistence type="predicted"/>
<name>A0A4E9EIC2_GIBZA</name>
<keyword evidence="2" id="KW-0472">Membrane</keyword>
<feature type="transmembrane region" description="Helical" evidence="2">
    <location>
        <begin position="192"/>
        <end position="210"/>
    </location>
</feature>
<evidence type="ECO:0000256" key="1">
    <source>
        <dbReference type="SAM" id="MobiDB-lite"/>
    </source>
</evidence>
<dbReference type="PANTHER" id="PTHR35179">
    <property type="entry name" value="PROTEIN CBG02620"/>
    <property type="match status" value="1"/>
</dbReference>
<feature type="transmembrane region" description="Helical" evidence="2">
    <location>
        <begin position="230"/>
        <end position="258"/>
    </location>
</feature>
<keyword evidence="2" id="KW-1133">Transmembrane helix</keyword>
<feature type="transmembrane region" description="Helical" evidence="2">
    <location>
        <begin position="150"/>
        <end position="172"/>
    </location>
</feature>
<accession>A0A4E9EIC2</accession>
<reference evidence="3" key="1">
    <citation type="submission" date="2019-04" db="EMBL/GenBank/DDBJ databases">
        <authorList>
            <person name="Melise S."/>
            <person name="Noan J."/>
            <person name="Okalmin O."/>
        </authorList>
    </citation>
    <scope>NUCLEOTIDE SEQUENCE</scope>
    <source>
        <strain evidence="3">FN9</strain>
    </source>
</reference>
<feature type="compositionally biased region" description="Basic and acidic residues" evidence="1">
    <location>
        <begin position="382"/>
        <end position="392"/>
    </location>
</feature>